<comment type="caution">
    <text evidence="2">The sequence shown here is derived from an EMBL/GenBank/DDBJ whole genome shotgun (WGS) entry which is preliminary data.</text>
</comment>
<sequence>MTGQQELQQELMVMQREVEEVAMVGEHHCSDRLSLCADWLGGPERDVNLNEMFPVVDAEAPPTANPQGYANLLCKQLDHLGCGNVLYLHTDLASSLAWDIDHWFPCAREGETVLRNLWMTQWQVCQKKQNKLEFLMPRWDLQLGVFVNQFISIFASKNMDFRKRAFMFLFTDDAKEELNSLQLERKFTSETDENVSLVVPSRGPSSMKENSNSDADGYISNPYLSIAMARESLRQREEAKKKQAELTELENEGHELTRKNEEQVAIQRKWRVEKSHRLVEAQFNYKAVLEKMIRDAMHQ</sequence>
<reference evidence="2" key="2">
    <citation type="submission" date="2021-12" db="EMBL/GenBank/DDBJ databases">
        <title>Resequencing data analysis of finger millet.</title>
        <authorList>
            <person name="Hatakeyama M."/>
            <person name="Aluri S."/>
            <person name="Balachadran M.T."/>
            <person name="Sivarajan S.R."/>
            <person name="Poveda L."/>
            <person name="Shimizu-Inatsugi R."/>
            <person name="Schlapbach R."/>
            <person name="Sreeman S.M."/>
            <person name="Shimizu K.K."/>
        </authorList>
    </citation>
    <scope>NUCLEOTIDE SEQUENCE</scope>
</reference>
<evidence type="ECO:0000313" key="2">
    <source>
        <dbReference type="EMBL" id="GJN05628.1"/>
    </source>
</evidence>
<dbReference type="Proteomes" id="UP001054889">
    <property type="component" value="Unassembled WGS sequence"/>
</dbReference>
<evidence type="ECO:0000313" key="3">
    <source>
        <dbReference type="Proteomes" id="UP001054889"/>
    </source>
</evidence>
<protein>
    <submittedName>
        <fullName evidence="2">Uncharacterized protein</fullName>
    </submittedName>
</protein>
<organism evidence="2 3">
    <name type="scientific">Eleusine coracana subsp. coracana</name>
    <dbReference type="NCBI Taxonomy" id="191504"/>
    <lineage>
        <taxon>Eukaryota</taxon>
        <taxon>Viridiplantae</taxon>
        <taxon>Streptophyta</taxon>
        <taxon>Embryophyta</taxon>
        <taxon>Tracheophyta</taxon>
        <taxon>Spermatophyta</taxon>
        <taxon>Magnoliopsida</taxon>
        <taxon>Liliopsida</taxon>
        <taxon>Poales</taxon>
        <taxon>Poaceae</taxon>
        <taxon>PACMAD clade</taxon>
        <taxon>Chloridoideae</taxon>
        <taxon>Cynodonteae</taxon>
        <taxon>Eleusininae</taxon>
        <taxon>Eleusine</taxon>
    </lineage>
</organism>
<dbReference type="EMBL" id="BQKI01000012">
    <property type="protein sequence ID" value="GJN05628.1"/>
    <property type="molecule type" value="Genomic_DNA"/>
</dbReference>
<keyword evidence="3" id="KW-1185">Reference proteome</keyword>
<feature type="coiled-coil region" evidence="1">
    <location>
        <begin position="229"/>
        <end position="259"/>
    </location>
</feature>
<reference evidence="2" key="1">
    <citation type="journal article" date="2018" name="DNA Res.">
        <title>Multiple hybrid de novo genome assembly of finger millet, an orphan allotetraploid crop.</title>
        <authorList>
            <person name="Hatakeyama M."/>
            <person name="Aluri S."/>
            <person name="Balachadran M.T."/>
            <person name="Sivarajan S.R."/>
            <person name="Patrignani A."/>
            <person name="Gruter S."/>
            <person name="Poveda L."/>
            <person name="Shimizu-Inatsugi R."/>
            <person name="Baeten J."/>
            <person name="Francoijs K.J."/>
            <person name="Nataraja K.N."/>
            <person name="Reddy Y.A.N."/>
            <person name="Phadnis S."/>
            <person name="Ravikumar R.L."/>
            <person name="Schlapbach R."/>
            <person name="Sreeman S.M."/>
            <person name="Shimizu K.K."/>
        </authorList>
    </citation>
    <scope>NUCLEOTIDE SEQUENCE</scope>
</reference>
<accession>A0AAV5D5F4</accession>
<evidence type="ECO:0000256" key="1">
    <source>
        <dbReference type="SAM" id="Coils"/>
    </source>
</evidence>
<dbReference type="AlphaFoldDB" id="A0AAV5D5F4"/>
<gene>
    <name evidence="2" type="primary">ga23275</name>
    <name evidence="2" type="ORF">PR202_ga23275</name>
</gene>
<proteinExistence type="predicted"/>
<dbReference type="PANTHER" id="PTHR33427">
    <property type="entry name" value="HNH ENDONUCLEASE"/>
    <property type="match status" value="1"/>
</dbReference>
<dbReference type="PANTHER" id="PTHR33427:SF2">
    <property type="entry name" value="TRICHOHYALIN"/>
    <property type="match status" value="1"/>
</dbReference>
<name>A0AAV5D5F4_ELECO</name>
<keyword evidence="1" id="KW-0175">Coiled coil</keyword>